<dbReference type="Proteomes" id="UP000473885">
    <property type="component" value="Unassembled WGS sequence"/>
</dbReference>
<gene>
    <name evidence="1" type="ORF">FDF74_04585</name>
</gene>
<evidence type="ECO:0000313" key="1">
    <source>
        <dbReference type="EMBL" id="NEZ46492.1"/>
    </source>
</evidence>
<evidence type="ECO:0000313" key="2">
    <source>
        <dbReference type="Proteomes" id="UP000473885"/>
    </source>
</evidence>
<comment type="caution">
    <text evidence="1">The sequence shown here is derived from an EMBL/GenBank/DDBJ whole genome shotgun (WGS) entry which is preliminary data.</text>
</comment>
<accession>A0A6M0R8C6</accession>
<proteinExistence type="predicted"/>
<dbReference type="RefSeq" id="WP_163248692.1">
    <property type="nucleotide sequence ID" value="NZ_SXDP01000002.1"/>
</dbReference>
<keyword evidence="2" id="KW-1185">Reference proteome</keyword>
<sequence>MKVGSLIIYDNEGKIWAFIGDSEGAVLPHNPPVGLPYIITKYGELDGKVVKGVDVENKKLILEDIIRKESEEEKLRKEKEEVENLLLLKADKDLGGIL</sequence>
<name>A0A6M0R8C6_9CLOT</name>
<protein>
    <submittedName>
        <fullName evidence="1">Uncharacterized protein</fullName>
    </submittedName>
</protein>
<dbReference type="AlphaFoldDB" id="A0A6M0R8C6"/>
<reference evidence="1 2" key="1">
    <citation type="submission" date="2019-04" db="EMBL/GenBank/DDBJ databases">
        <title>Genome sequencing of Clostridium botulinum Groups I-IV and Clostridium butyricum.</title>
        <authorList>
            <person name="Brunt J."/>
            <person name="Van Vliet A.H.M."/>
            <person name="Stringer S.C."/>
            <person name="Carter A.T."/>
            <person name="Peck M.W."/>
        </authorList>
    </citation>
    <scope>NUCLEOTIDE SEQUENCE [LARGE SCALE GENOMIC DNA]</scope>
    <source>
        <strain evidence="1 2">IFR 18/094</strain>
    </source>
</reference>
<dbReference type="EMBL" id="SXDP01000002">
    <property type="protein sequence ID" value="NEZ46492.1"/>
    <property type="molecule type" value="Genomic_DNA"/>
</dbReference>
<organism evidence="1 2">
    <name type="scientific">Clostridium niameyense</name>
    <dbReference type="NCBI Taxonomy" id="1622073"/>
    <lineage>
        <taxon>Bacteria</taxon>
        <taxon>Bacillati</taxon>
        <taxon>Bacillota</taxon>
        <taxon>Clostridia</taxon>
        <taxon>Eubacteriales</taxon>
        <taxon>Clostridiaceae</taxon>
        <taxon>Clostridium</taxon>
    </lineage>
</organism>